<dbReference type="AlphaFoldDB" id="A0A1G2R937"/>
<evidence type="ECO:0000256" key="5">
    <source>
        <dbReference type="ARBA" id="ARBA00023274"/>
    </source>
</evidence>
<dbReference type="EMBL" id="MHTY01000009">
    <property type="protein sequence ID" value="OHA69048.1"/>
    <property type="molecule type" value="Genomic_DNA"/>
</dbReference>
<dbReference type="Pfam" id="PF00416">
    <property type="entry name" value="Ribosomal_S13"/>
    <property type="match status" value="1"/>
</dbReference>
<evidence type="ECO:0000256" key="7">
    <source>
        <dbReference type="HAMAP-Rule" id="MF_01315"/>
    </source>
</evidence>
<dbReference type="PANTHER" id="PTHR10871:SF1">
    <property type="entry name" value="SMALL RIBOSOMAL SUBUNIT PROTEIN US13M"/>
    <property type="match status" value="1"/>
</dbReference>
<evidence type="ECO:0000256" key="4">
    <source>
        <dbReference type="ARBA" id="ARBA00022980"/>
    </source>
</evidence>
<dbReference type="GO" id="GO:0019843">
    <property type="term" value="F:rRNA binding"/>
    <property type="evidence" value="ECO:0007669"/>
    <property type="project" value="UniProtKB-UniRule"/>
</dbReference>
<dbReference type="InterPro" id="IPR010979">
    <property type="entry name" value="Ribosomal_uS13-like_H2TH"/>
</dbReference>
<evidence type="ECO:0000256" key="8">
    <source>
        <dbReference type="RuleBase" id="RU003830"/>
    </source>
</evidence>
<comment type="subunit">
    <text evidence="7">Part of the 30S ribosomal subunit. Forms a loose heterodimer with protein S19. Forms two bridges to the 50S subunit in the 70S ribosome.</text>
</comment>
<dbReference type="PIRSF" id="PIRSF002134">
    <property type="entry name" value="Ribosomal_S13"/>
    <property type="match status" value="1"/>
</dbReference>
<evidence type="ECO:0000256" key="3">
    <source>
        <dbReference type="ARBA" id="ARBA00022884"/>
    </source>
</evidence>
<dbReference type="InterPro" id="IPR018269">
    <property type="entry name" value="Ribosomal_uS13_CS"/>
</dbReference>
<dbReference type="GO" id="GO:0000049">
    <property type="term" value="F:tRNA binding"/>
    <property type="evidence" value="ECO:0007669"/>
    <property type="project" value="UniProtKB-UniRule"/>
</dbReference>
<dbReference type="InterPro" id="IPR019980">
    <property type="entry name" value="Ribosomal_uS13_bac-type"/>
</dbReference>
<accession>A0A1G2R937</accession>
<protein>
    <recommendedName>
        <fullName evidence="6 7">Small ribosomal subunit protein uS13</fullName>
    </recommendedName>
</protein>
<keyword evidence="4 7" id="KW-0689">Ribosomal protein</keyword>
<dbReference type="SUPFAM" id="SSF46946">
    <property type="entry name" value="S13-like H2TH domain"/>
    <property type="match status" value="1"/>
</dbReference>
<dbReference type="GO" id="GO:0006412">
    <property type="term" value="P:translation"/>
    <property type="evidence" value="ECO:0007669"/>
    <property type="project" value="UniProtKB-UniRule"/>
</dbReference>
<evidence type="ECO:0000313" key="10">
    <source>
        <dbReference type="Proteomes" id="UP000178529"/>
    </source>
</evidence>
<keyword evidence="5 7" id="KW-0687">Ribonucleoprotein</keyword>
<dbReference type="PROSITE" id="PS50159">
    <property type="entry name" value="RIBOSOMAL_S13_2"/>
    <property type="match status" value="1"/>
</dbReference>
<evidence type="ECO:0000256" key="6">
    <source>
        <dbReference type="ARBA" id="ARBA00035166"/>
    </source>
</evidence>
<sequence length="129" mass="14637">MPRIAGINIPDNKNIVISLTYIYGVGRPLSEKIVEIAKVNPQLRASELKAEELNRIKDIIEKQYRVEGELKREILGNVKRLRDIGSWRGLRHIKKLPVRGQRTKTNMRTVKGNVRKTMGSGRKPAASPT</sequence>
<dbReference type="Gene3D" id="1.10.8.50">
    <property type="match status" value="1"/>
</dbReference>
<evidence type="ECO:0000313" key="9">
    <source>
        <dbReference type="EMBL" id="OHA69048.1"/>
    </source>
</evidence>
<dbReference type="InterPro" id="IPR001892">
    <property type="entry name" value="Ribosomal_uS13"/>
</dbReference>
<name>A0A1G2R937_9BACT</name>
<comment type="similarity">
    <text evidence="1 7 8">Belongs to the universal ribosomal protein uS13 family.</text>
</comment>
<proteinExistence type="inferred from homology"/>
<keyword evidence="3 7" id="KW-0694">RNA-binding</keyword>
<keyword evidence="2 7" id="KW-0699">rRNA-binding</keyword>
<organism evidence="9 10">
    <name type="scientific">Candidatus Wildermuthbacteria bacterium RIFCSPHIGHO2_02_FULL_48_16</name>
    <dbReference type="NCBI Taxonomy" id="1802453"/>
    <lineage>
        <taxon>Bacteria</taxon>
        <taxon>Candidatus Wildermuthiibacteriota</taxon>
    </lineage>
</organism>
<keyword evidence="7" id="KW-0820">tRNA-binding</keyword>
<dbReference type="FunFam" id="1.10.8.50:FF:000001">
    <property type="entry name" value="30S ribosomal protein S13"/>
    <property type="match status" value="1"/>
</dbReference>
<dbReference type="HAMAP" id="MF_01315">
    <property type="entry name" value="Ribosomal_uS13"/>
    <property type="match status" value="1"/>
</dbReference>
<dbReference type="PANTHER" id="PTHR10871">
    <property type="entry name" value="30S RIBOSOMAL PROTEIN S13/40S RIBOSOMAL PROTEIN S18"/>
    <property type="match status" value="1"/>
</dbReference>
<dbReference type="InterPro" id="IPR027437">
    <property type="entry name" value="Rbsml_uS13_C"/>
</dbReference>
<gene>
    <name evidence="7" type="primary">rpsM</name>
    <name evidence="9" type="ORF">A3J68_01960</name>
</gene>
<dbReference type="GO" id="GO:0015935">
    <property type="term" value="C:small ribosomal subunit"/>
    <property type="evidence" value="ECO:0007669"/>
    <property type="project" value="TreeGrafter"/>
</dbReference>
<dbReference type="PROSITE" id="PS00646">
    <property type="entry name" value="RIBOSOMAL_S13_1"/>
    <property type="match status" value="1"/>
</dbReference>
<comment type="caution">
    <text evidence="9">The sequence shown here is derived from an EMBL/GenBank/DDBJ whole genome shotgun (WGS) entry which is preliminary data.</text>
</comment>
<dbReference type="Gene3D" id="4.10.910.10">
    <property type="entry name" value="30s ribosomal protein s13, domain 2"/>
    <property type="match status" value="1"/>
</dbReference>
<evidence type="ECO:0000256" key="2">
    <source>
        <dbReference type="ARBA" id="ARBA00022730"/>
    </source>
</evidence>
<comment type="function">
    <text evidence="7">Located at the top of the head of the 30S subunit, it contacts several helices of the 16S rRNA. In the 70S ribosome it contacts the 23S rRNA (bridge B1a) and protein L5 of the 50S subunit (bridge B1b), connecting the 2 subunits; these bridges are implicated in subunit movement. Contacts the tRNAs in the A and P-sites.</text>
</comment>
<dbReference type="GO" id="GO:0005829">
    <property type="term" value="C:cytosol"/>
    <property type="evidence" value="ECO:0007669"/>
    <property type="project" value="TreeGrafter"/>
</dbReference>
<dbReference type="Proteomes" id="UP000178529">
    <property type="component" value="Unassembled WGS sequence"/>
</dbReference>
<dbReference type="NCBIfam" id="TIGR03631">
    <property type="entry name" value="uS13_bact"/>
    <property type="match status" value="1"/>
</dbReference>
<dbReference type="GO" id="GO:0003735">
    <property type="term" value="F:structural constituent of ribosome"/>
    <property type="evidence" value="ECO:0007669"/>
    <property type="project" value="InterPro"/>
</dbReference>
<evidence type="ECO:0000256" key="1">
    <source>
        <dbReference type="ARBA" id="ARBA00008080"/>
    </source>
</evidence>
<reference evidence="9 10" key="1">
    <citation type="journal article" date="2016" name="Nat. Commun.">
        <title>Thousands of microbial genomes shed light on interconnected biogeochemical processes in an aquifer system.</title>
        <authorList>
            <person name="Anantharaman K."/>
            <person name="Brown C.T."/>
            <person name="Hug L.A."/>
            <person name="Sharon I."/>
            <person name="Castelle C.J."/>
            <person name="Probst A.J."/>
            <person name="Thomas B.C."/>
            <person name="Singh A."/>
            <person name="Wilkins M.J."/>
            <person name="Karaoz U."/>
            <person name="Brodie E.L."/>
            <person name="Williams K.H."/>
            <person name="Hubbard S.S."/>
            <person name="Banfield J.F."/>
        </authorList>
    </citation>
    <scope>NUCLEOTIDE SEQUENCE [LARGE SCALE GENOMIC DNA]</scope>
</reference>